<dbReference type="InterPro" id="IPR036505">
    <property type="entry name" value="Amidase/PGRP_sf"/>
</dbReference>
<dbReference type="Pfam" id="PF01510">
    <property type="entry name" value="Amidase_2"/>
    <property type="match status" value="1"/>
</dbReference>
<reference evidence="2 3" key="1">
    <citation type="submission" date="2020-08" db="EMBL/GenBank/DDBJ databases">
        <title>Genomic Encyclopedia of Type Strains, Phase IV (KMG-IV): sequencing the most valuable type-strain genomes for metagenomic binning, comparative biology and taxonomic classification.</title>
        <authorList>
            <person name="Goeker M."/>
        </authorList>
    </citation>
    <scope>NUCLEOTIDE SEQUENCE [LARGE SCALE GENOMIC DNA]</scope>
    <source>
        <strain evidence="2 3">DSM 23562</strain>
    </source>
</reference>
<gene>
    <name evidence="2" type="ORF">HNQ39_005106</name>
</gene>
<evidence type="ECO:0000313" key="2">
    <source>
        <dbReference type="EMBL" id="MBB6053272.1"/>
    </source>
</evidence>
<dbReference type="Gene3D" id="3.40.80.10">
    <property type="entry name" value="Peptidoglycan recognition protein-like"/>
    <property type="match status" value="1"/>
</dbReference>
<dbReference type="GO" id="GO:0008745">
    <property type="term" value="F:N-acetylmuramoyl-L-alanine amidase activity"/>
    <property type="evidence" value="ECO:0007669"/>
    <property type="project" value="InterPro"/>
</dbReference>
<evidence type="ECO:0000313" key="3">
    <source>
        <dbReference type="Proteomes" id="UP000520814"/>
    </source>
</evidence>
<organism evidence="2 3">
    <name type="scientific">Armatimonas rosea</name>
    <dbReference type="NCBI Taxonomy" id="685828"/>
    <lineage>
        <taxon>Bacteria</taxon>
        <taxon>Bacillati</taxon>
        <taxon>Armatimonadota</taxon>
        <taxon>Armatimonadia</taxon>
        <taxon>Armatimonadales</taxon>
        <taxon>Armatimonadaceae</taxon>
        <taxon>Armatimonas</taxon>
    </lineage>
</organism>
<feature type="domain" description="N-acetylmuramoyl-L-alanine amidase" evidence="1">
    <location>
        <begin position="6"/>
        <end position="153"/>
    </location>
</feature>
<dbReference type="SUPFAM" id="SSF55383">
    <property type="entry name" value="Copper amine oxidase, domain N"/>
    <property type="match status" value="1"/>
</dbReference>
<dbReference type="RefSeq" id="WP_221290323.1">
    <property type="nucleotide sequence ID" value="NZ_JACHGW010000006.1"/>
</dbReference>
<dbReference type="SMART" id="SM00644">
    <property type="entry name" value="Ami_2"/>
    <property type="match status" value="1"/>
</dbReference>
<dbReference type="CDD" id="cd06583">
    <property type="entry name" value="PGRP"/>
    <property type="match status" value="1"/>
</dbReference>
<dbReference type="Gene3D" id="3.30.457.10">
    <property type="entry name" value="Copper amine oxidase-like, N-terminal domain"/>
    <property type="match status" value="1"/>
</dbReference>
<dbReference type="InterPro" id="IPR012854">
    <property type="entry name" value="Cu_amine_oxidase-like_N"/>
</dbReference>
<keyword evidence="3" id="KW-1185">Reference proteome</keyword>
<protein>
    <recommendedName>
        <fullName evidence="1">N-acetylmuramoyl-L-alanine amidase domain-containing protein</fullName>
    </recommendedName>
</protein>
<dbReference type="InterPro" id="IPR002502">
    <property type="entry name" value="Amidase_domain"/>
</dbReference>
<evidence type="ECO:0000259" key="1">
    <source>
        <dbReference type="SMART" id="SM00644"/>
    </source>
</evidence>
<name>A0A7W9SUW4_ARMRO</name>
<sequence>MNTALLPLAWTPPCAMQRVIIHWSEGRNLSNDTDREHYHLLIEQAEAGQVRVIRGDHSIADNASTGDGDYAAHTRDCNTGSIGVALCGMMGCQESPFQAGPAPITLAQWRLLEQVVAELCQRYRIAVTPETVLCHGEVQRNLNIRQRGKWDPMRWPWDLSVPGSQIGSQFRIAVQGRISVAAMSKGATAPIQPPTPTRRVILPDSLVIDAPTVRVEDGETWLGLRYIADHYGWTIKTTTTNSATVAISGVDHTLELDIDGGTGYVPVRQVAELLGASVSWDGPNKTVTLAKELSQ</sequence>
<dbReference type="Proteomes" id="UP000520814">
    <property type="component" value="Unassembled WGS sequence"/>
</dbReference>
<accession>A0A7W9SUW4</accession>
<dbReference type="EMBL" id="JACHGW010000006">
    <property type="protein sequence ID" value="MBB6053272.1"/>
    <property type="molecule type" value="Genomic_DNA"/>
</dbReference>
<dbReference type="Pfam" id="PF07833">
    <property type="entry name" value="Cu_amine_oxidN1"/>
    <property type="match status" value="1"/>
</dbReference>
<dbReference type="SUPFAM" id="SSF55846">
    <property type="entry name" value="N-acetylmuramoyl-L-alanine amidase-like"/>
    <property type="match status" value="1"/>
</dbReference>
<dbReference type="GO" id="GO:0009253">
    <property type="term" value="P:peptidoglycan catabolic process"/>
    <property type="evidence" value="ECO:0007669"/>
    <property type="project" value="InterPro"/>
</dbReference>
<dbReference type="InterPro" id="IPR036582">
    <property type="entry name" value="Mao_N_sf"/>
</dbReference>
<dbReference type="AlphaFoldDB" id="A0A7W9SUW4"/>
<proteinExistence type="predicted"/>
<comment type="caution">
    <text evidence="2">The sequence shown here is derived from an EMBL/GenBank/DDBJ whole genome shotgun (WGS) entry which is preliminary data.</text>
</comment>